<proteinExistence type="predicted"/>
<dbReference type="EMBL" id="QTJX01000001">
    <property type="protein sequence ID" value="RDY61601.1"/>
    <property type="molecule type" value="Genomic_DNA"/>
</dbReference>
<reference evidence="1 2" key="1">
    <citation type="submission" date="2018-08" db="EMBL/GenBank/DDBJ databases">
        <title>Muricauda nanhaiensis sp. nov., isolated from seawater of the South China Sea.</title>
        <authorList>
            <person name="Dang Y."/>
        </authorList>
    </citation>
    <scope>NUCLEOTIDE SEQUENCE [LARGE SCALE GENOMIC DNA]</scope>
    <source>
        <strain evidence="1 2">SM1704</strain>
    </source>
</reference>
<evidence type="ECO:0000313" key="2">
    <source>
        <dbReference type="Proteomes" id="UP000261828"/>
    </source>
</evidence>
<dbReference type="Gene3D" id="3.40.50.2000">
    <property type="entry name" value="Glycogen Phosphorylase B"/>
    <property type="match status" value="1"/>
</dbReference>
<accession>A0A371JUV1</accession>
<dbReference type="AlphaFoldDB" id="A0A371JUV1"/>
<dbReference type="Proteomes" id="UP000261828">
    <property type="component" value="Unassembled WGS sequence"/>
</dbReference>
<dbReference type="Pfam" id="PF13692">
    <property type="entry name" value="Glyco_trans_1_4"/>
    <property type="match status" value="1"/>
</dbReference>
<comment type="caution">
    <text evidence="1">The sequence shown here is derived from an EMBL/GenBank/DDBJ whole genome shotgun (WGS) entry which is preliminary data.</text>
</comment>
<name>A0A371JUV1_9FLAO</name>
<keyword evidence="1" id="KW-0808">Transferase</keyword>
<dbReference type="OrthoDB" id="9807209at2"/>
<protein>
    <submittedName>
        <fullName evidence="1">Glycosyltransferase</fullName>
    </submittedName>
</protein>
<dbReference type="RefSeq" id="WP_116183482.1">
    <property type="nucleotide sequence ID" value="NZ_QTJX01000001.1"/>
</dbReference>
<evidence type="ECO:0000313" key="1">
    <source>
        <dbReference type="EMBL" id="RDY61601.1"/>
    </source>
</evidence>
<organism evidence="1 2">
    <name type="scientific">Flagellimonas nanhaiensis</name>
    <dbReference type="NCBI Taxonomy" id="2292706"/>
    <lineage>
        <taxon>Bacteria</taxon>
        <taxon>Pseudomonadati</taxon>
        <taxon>Bacteroidota</taxon>
        <taxon>Flavobacteriia</taxon>
        <taxon>Flavobacteriales</taxon>
        <taxon>Flavobacteriaceae</taxon>
        <taxon>Flagellimonas</taxon>
    </lineage>
</organism>
<gene>
    <name evidence="1" type="ORF">DX873_05455</name>
</gene>
<dbReference type="SUPFAM" id="SSF53756">
    <property type="entry name" value="UDP-Glycosyltransferase/glycogen phosphorylase"/>
    <property type="match status" value="1"/>
</dbReference>
<sequence>MNPILLIIGHVWPEPSTTAAGNRMEQLIHAFLDFGFEVVFGSTAAKSKYSLDLVGIGVREVEFKLNHPSFDDFVKELKPNYVVFDRFMTEEQFGWRVSEQAPDAVKILNTEDLHSLRKSREECHRKDEKFSLDHWKDHSMTLREVASIYRSDLTLMISSFETQILVDEIGIPKNLLLHLPFMLERLSKEEISSWPKFEERKDFICIGNGKHQPNIEAIKTLKNTIWPIIRRSLPKAKLHVYGAYLPQQIIQMHKPQEGFEIKGWAEDLGQVLKNGRLLLAPLSFGAGIKGKLVDAMQNGTPSVTTSLGAEGMHDDLPWGGCITNEWATFAQSALELYQNKDEWEQSQANGIAIVQTHYQRQSLQKTLLNRLKELQEQLPKHRTQNLVGRLLSQQERTATKYMGKWIQEKNKH</sequence>
<keyword evidence="2" id="KW-1185">Reference proteome</keyword>
<dbReference type="GO" id="GO:0016740">
    <property type="term" value="F:transferase activity"/>
    <property type="evidence" value="ECO:0007669"/>
    <property type="project" value="UniProtKB-KW"/>
</dbReference>